<dbReference type="PRINTS" id="PR00040">
    <property type="entry name" value="HTHMERR"/>
</dbReference>
<dbReference type="PANTHER" id="PTHR30204:SF0">
    <property type="entry name" value="REDOX-SENSITIVE TRANSCRIPTIONAL ACTIVATOR SOXR"/>
    <property type="match status" value="1"/>
</dbReference>
<dbReference type="NCBIfam" id="TIGR01950">
    <property type="entry name" value="SoxR"/>
    <property type="match status" value="1"/>
</dbReference>
<dbReference type="GO" id="GO:0006979">
    <property type="term" value="P:response to oxidative stress"/>
    <property type="evidence" value="ECO:0007669"/>
    <property type="project" value="InterPro"/>
</dbReference>
<feature type="domain" description="HTH merR-type" evidence="5">
    <location>
        <begin position="6"/>
        <end position="74"/>
    </location>
</feature>
<dbReference type="PROSITE" id="PS00552">
    <property type="entry name" value="HTH_MERR_1"/>
    <property type="match status" value="1"/>
</dbReference>
<keyword evidence="1" id="KW-0479">Metal-binding</keyword>
<dbReference type="GO" id="GO:0003677">
    <property type="term" value="F:DNA binding"/>
    <property type="evidence" value="ECO:0007669"/>
    <property type="project" value="UniProtKB-KW"/>
</dbReference>
<dbReference type="SUPFAM" id="SSF46955">
    <property type="entry name" value="Putative DNA-binding domain"/>
    <property type="match status" value="1"/>
</dbReference>
<dbReference type="Proteomes" id="UP000306602">
    <property type="component" value="Unassembled WGS sequence"/>
</dbReference>
<dbReference type="InterPro" id="IPR010211">
    <property type="entry name" value="Redox-sen_tscrpt-act_SoxR"/>
</dbReference>
<evidence type="ECO:0000313" key="7">
    <source>
        <dbReference type="Proteomes" id="UP000306602"/>
    </source>
</evidence>
<reference evidence="6 7" key="1">
    <citation type="submission" date="2019-04" db="EMBL/GenBank/DDBJ databases">
        <title>Shimia ponticola sp. nov., isolated from seawater.</title>
        <authorList>
            <person name="Kim Y.-O."/>
            <person name="Yoon J.-H."/>
        </authorList>
    </citation>
    <scope>NUCLEOTIDE SEQUENCE [LARGE SCALE GENOMIC DNA]</scope>
    <source>
        <strain evidence="6 7">MYP11</strain>
    </source>
</reference>
<comment type="caution">
    <text evidence="6">The sequence shown here is derived from an EMBL/GenBank/DDBJ whole genome shotgun (WGS) entry which is preliminary data.</text>
</comment>
<sequence>MCVSDGLSIGALARRTGLSVSAIRYYEAQGLIHPWRNAGGQRRFQRSDLRRLSLLMVAQKFGFSLERIRQEFDRLPKTRAPGKADWARVSRAMRAELDDRISLLERMRDTLDGCIGCGCLSLDACALYNRQDKAATKGTGPRYLIGDRAADIPDSSADRGRP</sequence>
<name>A0A4S4NC59_9RHOB</name>
<gene>
    <name evidence="6" type="primary">soxR</name>
    <name evidence="6" type="ORF">E4Z66_08385</name>
</gene>
<dbReference type="AlphaFoldDB" id="A0A4S4NC59"/>
<dbReference type="OrthoDB" id="9802944at2"/>
<dbReference type="GO" id="GO:0003700">
    <property type="term" value="F:DNA-binding transcription factor activity"/>
    <property type="evidence" value="ECO:0007669"/>
    <property type="project" value="InterPro"/>
</dbReference>
<dbReference type="PROSITE" id="PS50937">
    <property type="entry name" value="HTH_MERR_2"/>
    <property type="match status" value="1"/>
</dbReference>
<keyword evidence="7" id="KW-1185">Reference proteome</keyword>
<dbReference type="EMBL" id="SRKY01000002">
    <property type="protein sequence ID" value="THH36949.1"/>
    <property type="molecule type" value="Genomic_DNA"/>
</dbReference>
<evidence type="ECO:0000256" key="1">
    <source>
        <dbReference type="ARBA" id="ARBA00022714"/>
    </source>
</evidence>
<dbReference type="PANTHER" id="PTHR30204">
    <property type="entry name" value="REDOX-CYCLING DRUG-SENSING TRANSCRIPTIONAL ACTIVATOR SOXR"/>
    <property type="match status" value="1"/>
</dbReference>
<dbReference type="SMART" id="SM00422">
    <property type="entry name" value="HTH_MERR"/>
    <property type="match status" value="1"/>
</dbReference>
<accession>A0A4S4NC59</accession>
<keyword evidence="4" id="KW-0238">DNA-binding</keyword>
<keyword evidence="1" id="KW-0001">2Fe-2S</keyword>
<dbReference type="Pfam" id="PF13411">
    <property type="entry name" value="MerR_1"/>
    <property type="match status" value="1"/>
</dbReference>
<evidence type="ECO:0000256" key="3">
    <source>
        <dbReference type="ARBA" id="ARBA00023014"/>
    </source>
</evidence>
<dbReference type="InterPro" id="IPR047057">
    <property type="entry name" value="MerR_fam"/>
</dbReference>
<dbReference type="GO" id="GO:0051537">
    <property type="term" value="F:2 iron, 2 sulfur cluster binding"/>
    <property type="evidence" value="ECO:0007669"/>
    <property type="project" value="UniProtKB-KW"/>
</dbReference>
<evidence type="ECO:0000259" key="5">
    <source>
        <dbReference type="PROSITE" id="PS50937"/>
    </source>
</evidence>
<evidence type="ECO:0000313" key="6">
    <source>
        <dbReference type="EMBL" id="THH36949.1"/>
    </source>
</evidence>
<organism evidence="6 7">
    <name type="scientific">Aliishimia ponticola</name>
    <dbReference type="NCBI Taxonomy" id="2499833"/>
    <lineage>
        <taxon>Bacteria</taxon>
        <taxon>Pseudomonadati</taxon>
        <taxon>Pseudomonadota</taxon>
        <taxon>Alphaproteobacteria</taxon>
        <taxon>Rhodobacterales</taxon>
        <taxon>Paracoccaceae</taxon>
        <taxon>Aliishimia</taxon>
    </lineage>
</organism>
<dbReference type="RefSeq" id="WP_136462547.1">
    <property type="nucleotide sequence ID" value="NZ_SRKY01000002.1"/>
</dbReference>
<keyword evidence="3" id="KW-0411">Iron-sulfur</keyword>
<protein>
    <submittedName>
        <fullName evidence="6">Redox-sensitive transcriptional activator SoxR</fullName>
    </submittedName>
</protein>
<dbReference type="Gene3D" id="1.10.1660.10">
    <property type="match status" value="1"/>
</dbReference>
<proteinExistence type="predicted"/>
<dbReference type="InterPro" id="IPR009061">
    <property type="entry name" value="DNA-bd_dom_put_sf"/>
</dbReference>
<evidence type="ECO:0000256" key="4">
    <source>
        <dbReference type="ARBA" id="ARBA00023125"/>
    </source>
</evidence>
<evidence type="ECO:0000256" key="2">
    <source>
        <dbReference type="ARBA" id="ARBA00023004"/>
    </source>
</evidence>
<dbReference type="InterPro" id="IPR000551">
    <property type="entry name" value="MerR-type_HTH_dom"/>
</dbReference>
<keyword evidence="2" id="KW-0408">Iron</keyword>